<evidence type="ECO:0000313" key="7">
    <source>
        <dbReference type="Proteomes" id="UP000233618"/>
    </source>
</evidence>
<dbReference type="Pfam" id="PF04616">
    <property type="entry name" value="Glyco_hydro_43"/>
    <property type="match status" value="1"/>
</dbReference>
<name>A0A2N3IBX2_9BACT</name>
<evidence type="ECO:0000256" key="4">
    <source>
        <dbReference type="ARBA" id="ARBA00023295"/>
    </source>
</evidence>
<dbReference type="EMBL" id="MVDE01000007">
    <property type="protein sequence ID" value="PKQ67768.1"/>
    <property type="molecule type" value="Genomic_DNA"/>
</dbReference>
<protein>
    <submittedName>
        <fullName evidence="6">Beta-galactosidase</fullName>
    </submittedName>
</protein>
<keyword evidence="3 5" id="KW-0378">Hydrolase</keyword>
<dbReference type="CDD" id="cd08983">
    <property type="entry name" value="GH43_Bt3655-like"/>
    <property type="match status" value="1"/>
</dbReference>
<evidence type="ECO:0000256" key="5">
    <source>
        <dbReference type="RuleBase" id="RU361187"/>
    </source>
</evidence>
<sequence>MINFNFFKLIICLLILLPGCSENHKDVYLFSYFTNNGQDGLHLAYSYDGHQWETVKDGKSLLKPVVGKDRLMRDPSITQGKDGIFRLVWTTGWWDQGIGYASSKDLIHWSEQKNIPVMEHLKETRNTWAPEVFFDDASHLFYIVWASTIPGQFPEIETTSNEKGLNHRLYCTTTTDFKTFSPTSLFYDPGFSVIDGAILKTDSTYMMVIKNEMSVPKEKNLRIVFTKNLADGFPTKVSDNISGNSWVEGPTPLKIGKYIYIYFDKYRDKKYGAIRSLDGKNWEDISESINLPRGIRHGTAFKVSEKILHNLLDNTSGKSLYPFE</sequence>
<accession>A0A2N3IBX2</accession>
<keyword evidence="4 5" id="KW-0326">Glycosidase</keyword>
<reference evidence="6 7" key="1">
    <citation type="journal article" date="2017" name="Front. Microbiol.">
        <title>Labilibaculum manganireducens gen. nov., sp. nov. and Labilibaculum filiforme sp. nov., Novel Bacteroidetes Isolated from Subsurface Sediments of the Baltic Sea.</title>
        <authorList>
            <person name="Vandieken V."/>
            <person name="Marshall I.P."/>
            <person name="Niemann H."/>
            <person name="Engelen B."/>
            <person name="Cypionka H."/>
        </authorList>
    </citation>
    <scope>NUCLEOTIDE SEQUENCE [LARGE SCALE GENOMIC DNA]</scope>
    <source>
        <strain evidence="6 7">59.10-2M</strain>
    </source>
</reference>
<dbReference type="AlphaFoldDB" id="A0A2N3IBX2"/>
<dbReference type="SUPFAM" id="SSF75005">
    <property type="entry name" value="Arabinanase/levansucrase/invertase"/>
    <property type="match status" value="1"/>
</dbReference>
<evidence type="ECO:0000256" key="2">
    <source>
        <dbReference type="ARBA" id="ARBA00009865"/>
    </source>
</evidence>
<dbReference type="RefSeq" id="WP_101309078.1">
    <property type="nucleotide sequence ID" value="NZ_MVDE01000007.1"/>
</dbReference>
<dbReference type="PANTHER" id="PTHR43301:SF3">
    <property type="entry name" value="ARABINAN ENDO-1,5-ALPHA-L-ARABINOSIDASE A-RELATED"/>
    <property type="match status" value="1"/>
</dbReference>
<gene>
    <name evidence="6" type="ORF">BZG01_06875</name>
</gene>
<proteinExistence type="inferred from homology"/>
<evidence type="ECO:0000256" key="1">
    <source>
        <dbReference type="ARBA" id="ARBA00004834"/>
    </source>
</evidence>
<dbReference type="Gene3D" id="2.115.10.20">
    <property type="entry name" value="Glycosyl hydrolase domain, family 43"/>
    <property type="match status" value="1"/>
</dbReference>
<dbReference type="InterPro" id="IPR006710">
    <property type="entry name" value="Glyco_hydro_43"/>
</dbReference>
<keyword evidence="7" id="KW-1185">Reference proteome</keyword>
<dbReference type="Proteomes" id="UP000233618">
    <property type="component" value="Unassembled WGS sequence"/>
</dbReference>
<evidence type="ECO:0000313" key="6">
    <source>
        <dbReference type="EMBL" id="PKQ67768.1"/>
    </source>
</evidence>
<dbReference type="PANTHER" id="PTHR43301">
    <property type="entry name" value="ARABINAN ENDO-1,5-ALPHA-L-ARABINOSIDASE"/>
    <property type="match status" value="1"/>
</dbReference>
<dbReference type="InterPro" id="IPR023296">
    <property type="entry name" value="Glyco_hydro_beta-prop_sf"/>
</dbReference>
<comment type="pathway">
    <text evidence="1">Glycan metabolism; L-arabinan degradation.</text>
</comment>
<dbReference type="InterPro" id="IPR050727">
    <property type="entry name" value="GH43_arabinanases"/>
</dbReference>
<dbReference type="GO" id="GO:0005975">
    <property type="term" value="P:carbohydrate metabolic process"/>
    <property type="evidence" value="ECO:0007669"/>
    <property type="project" value="InterPro"/>
</dbReference>
<organism evidence="6 7">
    <name type="scientific">Labilibaculum manganireducens</name>
    <dbReference type="NCBI Taxonomy" id="1940525"/>
    <lineage>
        <taxon>Bacteria</taxon>
        <taxon>Pseudomonadati</taxon>
        <taxon>Bacteroidota</taxon>
        <taxon>Bacteroidia</taxon>
        <taxon>Marinilabiliales</taxon>
        <taxon>Marinifilaceae</taxon>
        <taxon>Labilibaculum</taxon>
    </lineage>
</organism>
<comment type="caution">
    <text evidence="6">The sequence shown here is derived from an EMBL/GenBank/DDBJ whole genome shotgun (WGS) entry which is preliminary data.</text>
</comment>
<dbReference type="GO" id="GO:0004553">
    <property type="term" value="F:hydrolase activity, hydrolyzing O-glycosyl compounds"/>
    <property type="evidence" value="ECO:0007669"/>
    <property type="project" value="InterPro"/>
</dbReference>
<comment type="similarity">
    <text evidence="2 5">Belongs to the glycosyl hydrolase 43 family.</text>
</comment>
<evidence type="ECO:0000256" key="3">
    <source>
        <dbReference type="ARBA" id="ARBA00022801"/>
    </source>
</evidence>